<dbReference type="InterPro" id="IPR003961">
    <property type="entry name" value="FN3_dom"/>
</dbReference>
<organism evidence="2 3">
    <name type="scientific">Candidatus Kerfeldbacteria bacterium CG15_BIG_FIL_POST_REV_8_21_14_020_45_12</name>
    <dbReference type="NCBI Taxonomy" id="2014247"/>
    <lineage>
        <taxon>Bacteria</taxon>
        <taxon>Candidatus Kerfeldiibacteriota</taxon>
    </lineage>
</organism>
<name>A0A2M7H2X3_9BACT</name>
<evidence type="ECO:0000313" key="2">
    <source>
        <dbReference type="EMBL" id="PIW36544.1"/>
    </source>
</evidence>
<dbReference type="InterPro" id="IPR013783">
    <property type="entry name" value="Ig-like_fold"/>
</dbReference>
<feature type="domain" description="Fibronectin type-III" evidence="1">
    <location>
        <begin position="296"/>
        <end position="403"/>
    </location>
</feature>
<proteinExistence type="predicted"/>
<gene>
    <name evidence="2" type="ORF">COW24_05040</name>
</gene>
<evidence type="ECO:0000313" key="3">
    <source>
        <dbReference type="Proteomes" id="UP000230292"/>
    </source>
</evidence>
<dbReference type="InterPro" id="IPR036116">
    <property type="entry name" value="FN3_sf"/>
</dbReference>
<accession>A0A2M7H2X3</accession>
<dbReference type="Proteomes" id="UP000230292">
    <property type="component" value="Unassembled WGS sequence"/>
</dbReference>
<evidence type="ECO:0000259" key="1">
    <source>
        <dbReference type="PROSITE" id="PS50853"/>
    </source>
</evidence>
<reference evidence="2 3" key="1">
    <citation type="submission" date="2017-09" db="EMBL/GenBank/DDBJ databases">
        <title>Depth-based differentiation of microbial function through sediment-hosted aquifers and enrichment of novel symbionts in the deep terrestrial subsurface.</title>
        <authorList>
            <person name="Probst A.J."/>
            <person name="Ladd B."/>
            <person name="Jarett J.K."/>
            <person name="Geller-Mcgrath D.E."/>
            <person name="Sieber C.M."/>
            <person name="Emerson J.B."/>
            <person name="Anantharaman K."/>
            <person name="Thomas B.C."/>
            <person name="Malmstrom R."/>
            <person name="Stieglmeier M."/>
            <person name="Klingl A."/>
            <person name="Woyke T."/>
            <person name="Ryan C.M."/>
            <person name="Banfield J.F."/>
        </authorList>
    </citation>
    <scope>NUCLEOTIDE SEQUENCE [LARGE SCALE GENOMIC DNA]</scope>
    <source>
        <strain evidence="2">CG15_BIG_FIL_POST_REV_8_21_14_020_45_12</strain>
    </source>
</reference>
<protein>
    <recommendedName>
        <fullName evidence="1">Fibronectin type-III domain-containing protein</fullName>
    </recommendedName>
</protein>
<dbReference type="CDD" id="cd00063">
    <property type="entry name" value="FN3"/>
    <property type="match status" value="1"/>
</dbReference>
<dbReference type="SUPFAM" id="SSF49265">
    <property type="entry name" value="Fibronectin type III"/>
    <property type="match status" value="1"/>
</dbReference>
<dbReference type="Gene3D" id="2.60.40.10">
    <property type="entry name" value="Immunoglobulins"/>
    <property type="match status" value="1"/>
</dbReference>
<dbReference type="PROSITE" id="PS50853">
    <property type="entry name" value="FN3"/>
    <property type="match status" value="1"/>
</dbReference>
<sequence>MFLTTGKIAVALAALITAGGLMLTISAANARAIESTIETDSITFDGDFSDWPEEAQIIDESGEEPLVSTPYCWDESSWVEVASDDNCATYLYHDESQVDLLELYFGTSATDMYVGFTTAWPMQGVYNVTEDAFESIYDLALAGTITSLPKDFDHNMVFAFGPSGEEVYTNYLVANITLTSEQVASMAEFGDSISSASEDRSFLEIYEESGDTAGFQEEEDTLIGSVDSEDSETNMDGSGSGPDVPQASLEIRQALGNWCNLTDKCDGNFGYQVVTQSETGDSSDRVVVTINSAQEKPSKVKEKKLKEKKIKSKTATLSWQEVDTATSYDLQVRKCKNDSGKKCVKKNDFAKKKNWKKFNDLTTTSKVVKKLKPDFYYQWRVRACNETGCGEYTDWNRFQTAPKSVK</sequence>
<dbReference type="AlphaFoldDB" id="A0A2M7H2X3"/>
<dbReference type="EMBL" id="PFGC01000050">
    <property type="protein sequence ID" value="PIW36544.1"/>
    <property type="molecule type" value="Genomic_DNA"/>
</dbReference>
<comment type="caution">
    <text evidence="2">The sequence shown here is derived from an EMBL/GenBank/DDBJ whole genome shotgun (WGS) entry which is preliminary data.</text>
</comment>